<dbReference type="PROSITE" id="PS51898">
    <property type="entry name" value="TYR_RECOMBINASE"/>
    <property type="match status" value="1"/>
</dbReference>
<dbReference type="AlphaFoldDB" id="A0A381QK35"/>
<dbReference type="InterPro" id="IPR013762">
    <property type="entry name" value="Integrase-like_cat_sf"/>
</dbReference>
<organism evidence="6">
    <name type="scientific">marine metagenome</name>
    <dbReference type="NCBI Taxonomy" id="408172"/>
    <lineage>
        <taxon>unclassified sequences</taxon>
        <taxon>metagenomes</taxon>
        <taxon>ecological metagenomes</taxon>
    </lineage>
</organism>
<dbReference type="Pfam" id="PF00589">
    <property type="entry name" value="Phage_integrase"/>
    <property type="match status" value="1"/>
</dbReference>
<dbReference type="InterPro" id="IPR050090">
    <property type="entry name" value="Tyrosine_recombinase_XerCD"/>
</dbReference>
<dbReference type="InterPro" id="IPR004107">
    <property type="entry name" value="Integrase_SAM-like_N"/>
</dbReference>
<reference evidence="6" key="1">
    <citation type="submission" date="2018-05" db="EMBL/GenBank/DDBJ databases">
        <authorList>
            <person name="Lanie J.A."/>
            <person name="Ng W.-L."/>
            <person name="Kazmierczak K.M."/>
            <person name="Andrzejewski T.M."/>
            <person name="Davidsen T.M."/>
            <person name="Wayne K.J."/>
            <person name="Tettelin H."/>
            <person name="Glass J.I."/>
            <person name="Rusch D."/>
            <person name="Podicherti R."/>
            <person name="Tsui H.-C.T."/>
            <person name="Winkler M.E."/>
        </authorList>
    </citation>
    <scope>NUCLEOTIDE SEQUENCE</scope>
</reference>
<dbReference type="NCBIfam" id="NF040815">
    <property type="entry name" value="recomb_XerA_Arch"/>
    <property type="match status" value="1"/>
</dbReference>
<dbReference type="PANTHER" id="PTHR30349">
    <property type="entry name" value="PHAGE INTEGRASE-RELATED"/>
    <property type="match status" value="1"/>
</dbReference>
<feature type="domain" description="Core-binding (CB)" evidence="5">
    <location>
        <begin position="1"/>
        <end position="84"/>
    </location>
</feature>
<keyword evidence="3" id="KW-0233">DNA recombination</keyword>
<dbReference type="InterPro" id="IPR011010">
    <property type="entry name" value="DNA_brk_join_enz"/>
</dbReference>
<evidence type="ECO:0000259" key="4">
    <source>
        <dbReference type="PROSITE" id="PS51898"/>
    </source>
</evidence>
<protein>
    <recommendedName>
        <fullName evidence="7">Tyrosine recombinase XerD</fullName>
    </recommendedName>
</protein>
<dbReference type="Gene3D" id="1.10.150.130">
    <property type="match status" value="1"/>
</dbReference>
<accession>A0A381QK35</accession>
<dbReference type="PANTHER" id="PTHR30349:SF81">
    <property type="entry name" value="TYROSINE RECOMBINASE XERC"/>
    <property type="match status" value="1"/>
</dbReference>
<dbReference type="PROSITE" id="PS51900">
    <property type="entry name" value="CB"/>
    <property type="match status" value="1"/>
</dbReference>
<dbReference type="Pfam" id="PF02899">
    <property type="entry name" value="Phage_int_SAM_1"/>
    <property type="match status" value="1"/>
</dbReference>
<name>A0A381QK35_9ZZZZ</name>
<evidence type="ECO:0000313" key="6">
    <source>
        <dbReference type="EMBL" id="SUZ79340.1"/>
    </source>
</evidence>
<feature type="domain" description="Tyr recombinase" evidence="4">
    <location>
        <begin position="105"/>
        <end position="292"/>
    </location>
</feature>
<gene>
    <name evidence="6" type="ORF">METZ01_LOCUS32194</name>
</gene>
<evidence type="ECO:0008006" key="7">
    <source>
        <dbReference type="Google" id="ProtNLM"/>
    </source>
</evidence>
<dbReference type="SUPFAM" id="SSF56349">
    <property type="entry name" value="DNA breaking-rejoining enzymes"/>
    <property type="match status" value="1"/>
</dbReference>
<dbReference type="NCBIfam" id="NF001399">
    <property type="entry name" value="PRK00283.1"/>
    <property type="match status" value="1"/>
</dbReference>
<dbReference type="InterPro" id="IPR002104">
    <property type="entry name" value="Integrase_catalytic"/>
</dbReference>
<evidence type="ECO:0000256" key="3">
    <source>
        <dbReference type="ARBA" id="ARBA00023172"/>
    </source>
</evidence>
<dbReference type="GO" id="GO:0015074">
    <property type="term" value="P:DNA integration"/>
    <property type="evidence" value="ECO:0007669"/>
    <property type="project" value="UniProtKB-KW"/>
</dbReference>
<evidence type="ECO:0000259" key="5">
    <source>
        <dbReference type="PROSITE" id="PS51900"/>
    </source>
</evidence>
<dbReference type="InterPro" id="IPR010998">
    <property type="entry name" value="Integrase_recombinase_N"/>
</dbReference>
<dbReference type="GO" id="GO:0006310">
    <property type="term" value="P:DNA recombination"/>
    <property type="evidence" value="ECO:0007669"/>
    <property type="project" value="UniProtKB-KW"/>
</dbReference>
<keyword evidence="2" id="KW-0238">DNA-binding</keyword>
<dbReference type="GO" id="GO:0003677">
    <property type="term" value="F:DNA binding"/>
    <property type="evidence" value="ECO:0007669"/>
    <property type="project" value="UniProtKB-KW"/>
</dbReference>
<evidence type="ECO:0000256" key="1">
    <source>
        <dbReference type="ARBA" id="ARBA00022908"/>
    </source>
</evidence>
<proteinExistence type="predicted"/>
<sequence>MLTHLDDFSRTLKIERNYSNNTISSYLSDLKSFDSFLEKNRINFKELNNKHTKLFFRNLSKKKFSPRTIKRKFSSLSSYFSFLLDRRIIKNNPLNGVFTPKIPKILPEILTIEEINNIFLAAESSKNEILSLRDRCILEMLYSSGLRVSEVCELRINNIQFDLDLIRFFGKGSKERIIPLTYYARKWLKKYLSESRKILSSRSKRSSNYVFLSNNGLSLTRMAIWLSVKKYVNSAGVLKKISPHTFRHSFATHLIDGGANLIEVQALLGHADISTTEIYTHLSREFVESEYMKAFQKDKN</sequence>
<dbReference type="CDD" id="cd00798">
    <property type="entry name" value="INT_XerDC_C"/>
    <property type="match status" value="1"/>
</dbReference>
<dbReference type="InterPro" id="IPR044068">
    <property type="entry name" value="CB"/>
</dbReference>
<keyword evidence="1" id="KW-0229">DNA integration</keyword>
<dbReference type="EMBL" id="UINC01001383">
    <property type="protein sequence ID" value="SUZ79340.1"/>
    <property type="molecule type" value="Genomic_DNA"/>
</dbReference>
<evidence type="ECO:0000256" key="2">
    <source>
        <dbReference type="ARBA" id="ARBA00023125"/>
    </source>
</evidence>
<dbReference type="Gene3D" id="1.10.443.10">
    <property type="entry name" value="Intergrase catalytic core"/>
    <property type="match status" value="1"/>
</dbReference>